<dbReference type="Gene3D" id="3.40.50.1820">
    <property type="entry name" value="alpha/beta hydrolase"/>
    <property type="match status" value="1"/>
</dbReference>
<proteinExistence type="predicted"/>
<dbReference type="GO" id="GO:0016020">
    <property type="term" value="C:membrane"/>
    <property type="evidence" value="ECO:0007669"/>
    <property type="project" value="TreeGrafter"/>
</dbReference>
<accession>A0A6N8IY62</accession>
<dbReference type="Pfam" id="PF00561">
    <property type="entry name" value="Abhydrolase_1"/>
    <property type="match status" value="1"/>
</dbReference>
<dbReference type="InterPro" id="IPR000639">
    <property type="entry name" value="Epox_hydrolase-like"/>
</dbReference>
<dbReference type="GO" id="GO:0047372">
    <property type="term" value="F:monoacylglycerol lipase activity"/>
    <property type="evidence" value="ECO:0007669"/>
    <property type="project" value="TreeGrafter"/>
</dbReference>
<dbReference type="GO" id="GO:0046464">
    <property type="term" value="P:acylglycerol catabolic process"/>
    <property type="evidence" value="ECO:0007669"/>
    <property type="project" value="TreeGrafter"/>
</dbReference>
<dbReference type="PRINTS" id="PR00412">
    <property type="entry name" value="EPOXHYDRLASE"/>
</dbReference>
<dbReference type="Proteomes" id="UP000469385">
    <property type="component" value="Unassembled WGS sequence"/>
</dbReference>
<gene>
    <name evidence="2" type="ORF">GON04_19780</name>
</gene>
<evidence type="ECO:0000313" key="2">
    <source>
        <dbReference type="EMBL" id="MVQ31708.1"/>
    </source>
</evidence>
<comment type="caution">
    <text evidence="2">The sequence shown here is derived from an EMBL/GenBank/DDBJ whole genome shotgun (WGS) entry which is preliminary data.</text>
</comment>
<evidence type="ECO:0000313" key="3">
    <source>
        <dbReference type="Proteomes" id="UP000469385"/>
    </source>
</evidence>
<dbReference type="PANTHER" id="PTHR43798">
    <property type="entry name" value="MONOACYLGLYCEROL LIPASE"/>
    <property type="match status" value="1"/>
</dbReference>
<dbReference type="InterPro" id="IPR000073">
    <property type="entry name" value="AB_hydrolase_1"/>
</dbReference>
<sequence length="268" mass="30236">MPMQVPPGQPRQIQVAGTRIELWEGGSGHPLLLLHPGDGFDPQAPYVAELAARYRVIAPSCPGFGHSERPGHMKSVDDLSYFYLDLLEALDLKDLLVVGFSFGGWLAAEIAVKSTSRMAALCLVDTLGAKFSDAMTRDITDLLSWPLYQHPKWIYHHEKFRNRSYKDLPDEAATVLARNHESFGLFGWSPTLHSRHMHHRLHRIKVPTQLIWGAQDRVVSVDYGLRWQQAIPDARMDVIENAGHYPQIEQPGRFVGVLEQFVNNIAGR</sequence>
<dbReference type="InterPro" id="IPR050266">
    <property type="entry name" value="AB_hydrolase_sf"/>
</dbReference>
<dbReference type="EMBL" id="WSEL01000009">
    <property type="protein sequence ID" value="MVQ31708.1"/>
    <property type="molecule type" value="Genomic_DNA"/>
</dbReference>
<dbReference type="InterPro" id="IPR029058">
    <property type="entry name" value="AB_hydrolase_fold"/>
</dbReference>
<organism evidence="2 3">
    <name type="scientific">Ramlibacter pinisoli</name>
    <dbReference type="NCBI Taxonomy" id="2682844"/>
    <lineage>
        <taxon>Bacteria</taxon>
        <taxon>Pseudomonadati</taxon>
        <taxon>Pseudomonadota</taxon>
        <taxon>Betaproteobacteria</taxon>
        <taxon>Burkholderiales</taxon>
        <taxon>Comamonadaceae</taxon>
        <taxon>Ramlibacter</taxon>
    </lineage>
</organism>
<keyword evidence="3" id="KW-1185">Reference proteome</keyword>
<dbReference type="RefSeq" id="WP_157399730.1">
    <property type="nucleotide sequence ID" value="NZ_WSEL01000009.1"/>
</dbReference>
<feature type="domain" description="AB hydrolase-1" evidence="1">
    <location>
        <begin position="39"/>
        <end position="251"/>
    </location>
</feature>
<dbReference type="PRINTS" id="PR00111">
    <property type="entry name" value="ABHYDROLASE"/>
</dbReference>
<keyword evidence="2" id="KW-0378">Hydrolase</keyword>
<protein>
    <submittedName>
        <fullName evidence="2">Alpha/beta fold hydrolase</fullName>
    </submittedName>
</protein>
<dbReference type="AlphaFoldDB" id="A0A6N8IY62"/>
<name>A0A6N8IY62_9BURK</name>
<dbReference type="SUPFAM" id="SSF53474">
    <property type="entry name" value="alpha/beta-Hydrolases"/>
    <property type="match status" value="1"/>
</dbReference>
<reference evidence="2 3" key="1">
    <citation type="submission" date="2019-12" db="EMBL/GenBank/DDBJ databases">
        <authorList>
            <person name="Huq M.A."/>
        </authorList>
    </citation>
    <scope>NUCLEOTIDE SEQUENCE [LARGE SCALE GENOMIC DNA]</scope>
    <source>
        <strain evidence="2 3">MAH-25</strain>
    </source>
</reference>
<evidence type="ECO:0000259" key="1">
    <source>
        <dbReference type="Pfam" id="PF00561"/>
    </source>
</evidence>
<dbReference type="PANTHER" id="PTHR43798:SF33">
    <property type="entry name" value="HYDROLASE, PUTATIVE (AFU_ORTHOLOGUE AFUA_2G14860)-RELATED"/>
    <property type="match status" value="1"/>
</dbReference>